<keyword evidence="1" id="KW-0134">Cell wall</keyword>
<evidence type="ECO:0000256" key="5">
    <source>
        <dbReference type="SAM" id="MobiDB-lite"/>
    </source>
</evidence>
<feature type="domain" description="Gram-positive cocci surface proteins LPxTG" evidence="7">
    <location>
        <begin position="314"/>
        <end position="346"/>
    </location>
</feature>
<reference evidence="8 9" key="1">
    <citation type="submission" date="2020-04" db="EMBL/GenBank/DDBJ databases">
        <title>MicrobeNet Type strains.</title>
        <authorList>
            <person name="Nicholson A.C."/>
        </authorList>
    </citation>
    <scope>NUCLEOTIDE SEQUENCE [LARGE SCALE GENOMIC DNA]</scope>
    <source>
        <strain evidence="8 9">CCUG 69612</strain>
    </source>
</reference>
<dbReference type="PROSITE" id="PS50847">
    <property type="entry name" value="GRAM_POS_ANCHORING"/>
    <property type="match status" value="1"/>
</dbReference>
<dbReference type="NCBIfam" id="TIGR04308">
    <property type="entry name" value="repeat_SSSPR51"/>
    <property type="match status" value="5"/>
</dbReference>
<feature type="transmembrane region" description="Helical" evidence="6">
    <location>
        <begin position="322"/>
        <end position="340"/>
    </location>
</feature>
<feature type="region of interest" description="Disordered" evidence="5">
    <location>
        <begin position="188"/>
        <end position="215"/>
    </location>
</feature>
<keyword evidence="6" id="KW-0472">Membrane</keyword>
<protein>
    <submittedName>
        <fullName evidence="8">LPXTG cell wall anchor domain-containing protein</fullName>
    </submittedName>
</protein>
<dbReference type="InterPro" id="IPR019931">
    <property type="entry name" value="LPXTG_anchor"/>
</dbReference>
<comment type="caution">
    <text evidence="8">The sequence shown here is derived from an EMBL/GenBank/DDBJ whole genome shotgun (WGS) entry which is preliminary data.</text>
</comment>
<keyword evidence="6" id="KW-1133">Transmembrane helix</keyword>
<evidence type="ECO:0000256" key="1">
    <source>
        <dbReference type="ARBA" id="ARBA00022512"/>
    </source>
</evidence>
<dbReference type="EMBL" id="JAAXPR010000023">
    <property type="protein sequence ID" value="NKZ21121.1"/>
    <property type="molecule type" value="Genomic_DNA"/>
</dbReference>
<name>A0A7X6S2D1_9STRE</name>
<proteinExistence type="predicted"/>
<dbReference type="NCBIfam" id="TIGR01167">
    <property type="entry name" value="LPXTG_anchor"/>
    <property type="match status" value="1"/>
</dbReference>
<dbReference type="Proteomes" id="UP000522720">
    <property type="component" value="Unassembled WGS sequence"/>
</dbReference>
<keyword evidence="9" id="KW-1185">Reference proteome</keyword>
<organism evidence="8 9">
    <name type="scientific">Streptococcus ovuberis</name>
    <dbReference type="NCBI Taxonomy" id="1936207"/>
    <lineage>
        <taxon>Bacteria</taxon>
        <taxon>Bacillati</taxon>
        <taxon>Bacillota</taxon>
        <taxon>Bacilli</taxon>
        <taxon>Lactobacillales</taxon>
        <taxon>Streptococcaceae</taxon>
        <taxon>Streptococcus</taxon>
    </lineage>
</organism>
<evidence type="ECO:0000256" key="2">
    <source>
        <dbReference type="ARBA" id="ARBA00022525"/>
    </source>
</evidence>
<keyword evidence="3" id="KW-0732">Signal</keyword>
<evidence type="ECO:0000259" key="7">
    <source>
        <dbReference type="PROSITE" id="PS50847"/>
    </source>
</evidence>
<feature type="region of interest" description="Disordered" evidence="5">
    <location>
        <begin position="1"/>
        <end position="65"/>
    </location>
</feature>
<evidence type="ECO:0000313" key="9">
    <source>
        <dbReference type="Proteomes" id="UP000522720"/>
    </source>
</evidence>
<feature type="region of interest" description="Disordered" evidence="5">
    <location>
        <begin position="81"/>
        <end position="176"/>
    </location>
</feature>
<feature type="non-terminal residue" evidence="8">
    <location>
        <position position="1"/>
    </location>
</feature>
<dbReference type="AlphaFoldDB" id="A0A7X6S2D1"/>
<evidence type="ECO:0000313" key="8">
    <source>
        <dbReference type="EMBL" id="NKZ21121.1"/>
    </source>
</evidence>
<keyword evidence="6" id="KW-0812">Transmembrane</keyword>
<dbReference type="RefSeq" id="WP_168549855.1">
    <property type="nucleotide sequence ID" value="NZ_JAAXPR010000023.1"/>
</dbReference>
<accession>A0A7X6S2D1</accession>
<evidence type="ECO:0000256" key="4">
    <source>
        <dbReference type="ARBA" id="ARBA00023088"/>
    </source>
</evidence>
<evidence type="ECO:0000256" key="3">
    <source>
        <dbReference type="ARBA" id="ARBA00022729"/>
    </source>
</evidence>
<feature type="region of interest" description="Disordered" evidence="5">
    <location>
        <begin position="243"/>
        <end position="269"/>
    </location>
</feature>
<keyword evidence="2" id="KW-0964">Secreted</keyword>
<dbReference type="Pfam" id="PF18877">
    <property type="entry name" value="SSSPR-51"/>
    <property type="match status" value="5"/>
</dbReference>
<dbReference type="InterPro" id="IPR027579">
    <property type="entry name" value="SSSPR51_Rpt"/>
</dbReference>
<dbReference type="Pfam" id="PF00746">
    <property type="entry name" value="Gram_pos_anchor"/>
    <property type="match status" value="1"/>
</dbReference>
<sequence length="346" mass="37468">STTTDKDGNVTNIYRQVTPPVKTPLTNFVDENGTPIKDPEEGSKPNEPVSGYELVSSTTDKDGNVTNVYRQVTPPVKTLITNFVDENGTPIKDPEEGSKPNEPVSGYEIVSTSTDKDGNVTNVYRQVTPPVKTPLTNFVDENGTPIKDPEEGSKPNEPISGYEIVSTSTDKDGNVTNVYRQVTPPVKTPITNFVDENGTPIKDPEEGSKPNEPVSGYELVSSTTDKDGNVTNVYRQVTPPVKTPITNFVDENGTPIKDPEEGSKPNEPISGYEIVSTTTDKDGNVTNVYRQVTLSEQVIEAEVPQYVTKETATLPNTGDNDSAFGIVAGIVTATLGLFGLRRRKED</sequence>
<gene>
    <name evidence="8" type="ORF">HF992_09820</name>
</gene>
<keyword evidence="4" id="KW-0572">Peptidoglycan-anchor</keyword>
<evidence type="ECO:0000256" key="6">
    <source>
        <dbReference type="SAM" id="Phobius"/>
    </source>
</evidence>